<name>A0A2K9NHM3_9PROT</name>
<organism evidence="5 6">
    <name type="scientific">Niveispirillum cyanobacteriorum</name>
    <dbReference type="NCBI Taxonomy" id="1612173"/>
    <lineage>
        <taxon>Bacteria</taxon>
        <taxon>Pseudomonadati</taxon>
        <taxon>Pseudomonadota</taxon>
        <taxon>Alphaproteobacteria</taxon>
        <taxon>Rhodospirillales</taxon>
        <taxon>Azospirillaceae</taxon>
        <taxon>Niveispirillum</taxon>
    </lineage>
</organism>
<dbReference type="Pfam" id="PF03466">
    <property type="entry name" value="LysR_substrate"/>
    <property type="match status" value="1"/>
</dbReference>
<dbReference type="PANTHER" id="PTHR30346:SF9">
    <property type="entry name" value="LYSR FAMILY TRANSCRIPTIONAL REGULATOR"/>
    <property type="match status" value="1"/>
</dbReference>
<dbReference type="InterPro" id="IPR000847">
    <property type="entry name" value="LysR_HTH_N"/>
</dbReference>
<evidence type="ECO:0000256" key="4">
    <source>
        <dbReference type="ARBA" id="ARBA00023163"/>
    </source>
</evidence>
<dbReference type="InterPro" id="IPR036390">
    <property type="entry name" value="WH_DNA-bd_sf"/>
</dbReference>
<dbReference type="PANTHER" id="PTHR30346">
    <property type="entry name" value="TRANSCRIPTIONAL DUAL REGULATOR HCAR-RELATED"/>
    <property type="match status" value="1"/>
</dbReference>
<accession>A0A2K9NHM3</accession>
<dbReference type="Gene3D" id="3.40.190.10">
    <property type="entry name" value="Periplasmic binding protein-like II"/>
    <property type="match status" value="2"/>
</dbReference>
<dbReference type="Gene3D" id="1.10.10.10">
    <property type="entry name" value="Winged helix-like DNA-binding domain superfamily/Winged helix DNA-binding domain"/>
    <property type="match status" value="1"/>
</dbReference>
<keyword evidence="2" id="KW-0805">Transcription regulation</keyword>
<dbReference type="Proteomes" id="UP000234752">
    <property type="component" value="Chromosome eg_2"/>
</dbReference>
<keyword evidence="6" id="KW-1185">Reference proteome</keyword>
<reference evidence="5 6" key="1">
    <citation type="submission" date="2017-12" db="EMBL/GenBank/DDBJ databases">
        <title>Genomes of bacteria within cyanobacterial aggregates.</title>
        <authorList>
            <person name="Cai H."/>
        </authorList>
    </citation>
    <scope>NUCLEOTIDE SEQUENCE [LARGE SCALE GENOMIC DNA]</scope>
    <source>
        <strain evidence="5 6">TH16</strain>
    </source>
</reference>
<keyword evidence="4" id="KW-0804">Transcription</keyword>
<evidence type="ECO:0000313" key="6">
    <source>
        <dbReference type="Proteomes" id="UP000234752"/>
    </source>
</evidence>
<dbReference type="SUPFAM" id="SSF53850">
    <property type="entry name" value="Periplasmic binding protein-like II"/>
    <property type="match status" value="1"/>
</dbReference>
<proteinExistence type="inferred from homology"/>
<gene>
    <name evidence="5" type="ORF">C0V82_19780</name>
</gene>
<protein>
    <submittedName>
        <fullName evidence="5">Uncharacterized protein</fullName>
    </submittedName>
</protein>
<dbReference type="EMBL" id="CP025612">
    <property type="protein sequence ID" value="AUN32579.1"/>
    <property type="molecule type" value="Genomic_DNA"/>
</dbReference>
<dbReference type="FunFam" id="1.10.10.10:FF:000001">
    <property type="entry name" value="LysR family transcriptional regulator"/>
    <property type="match status" value="1"/>
</dbReference>
<dbReference type="PRINTS" id="PR00039">
    <property type="entry name" value="HTHLYSR"/>
</dbReference>
<dbReference type="PROSITE" id="PS50931">
    <property type="entry name" value="HTH_LYSR"/>
    <property type="match status" value="1"/>
</dbReference>
<dbReference type="InterPro" id="IPR005119">
    <property type="entry name" value="LysR_subst-bd"/>
</dbReference>
<dbReference type="OrthoDB" id="8479357at2"/>
<dbReference type="Pfam" id="PF00126">
    <property type="entry name" value="HTH_1"/>
    <property type="match status" value="1"/>
</dbReference>
<evidence type="ECO:0000256" key="3">
    <source>
        <dbReference type="ARBA" id="ARBA00023125"/>
    </source>
</evidence>
<sequence>MAVEASQIANLLAIAKYGSFTRAAEEKGISQPALSNSIALLEQRLGVRVLERTRRGSTLTPYGEILVRRAEGVLSLLTDAETEVKRRADGIDGPLRIGATPSVLSTLLPKALRLLLADAGPVDIEIVDGLDDTLVPMLRSGAIDIIIGPVAEMFGSPPDILEHVLMRDPFAIAVGPGSAFFDRDKVSLAELADAKWVLPRPGSTYRRHVEALFMTAGIAWPQNCILANSLPVLESLVRFSGCVTVVSQVQITEQKSDFKVVTLEGAGFRCIGYKLRKNMKPSPLLNRLRTIMESAV</sequence>
<dbReference type="AlphaFoldDB" id="A0A2K9NHM3"/>
<dbReference type="InterPro" id="IPR036388">
    <property type="entry name" value="WH-like_DNA-bd_sf"/>
</dbReference>
<dbReference type="KEGG" id="ncb:C0V82_19780"/>
<comment type="similarity">
    <text evidence="1">Belongs to the LysR transcriptional regulatory family.</text>
</comment>
<dbReference type="GO" id="GO:0003677">
    <property type="term" value="F:DNA binding"/>
    <property type="evidence" value="ECO:0007669"/>
    <property type="project" value="UniProtKB-KW"/>
</dbReference>
<dbReference type="SUPFAM" id="SSF46785">
    <property type="entry name" value="Winged helix' DNA-binding domain"/>
    <property type="match status" value="1"/>
</dbReference>
<dbReference type="RefSeq" id="WP_102114112.1">
    <property type="nucleotide sequence ID" value="NZ_BMGN01000007.1"/>
</dbReference>
<dbReference type="GO" id="GO:0003700">
    <property type="term" value="F:DNA-binding transcription factor activity"/>
    <property type="evidence" value="ECO:0007669"/>
    <property type="project" value="InterPro"/>
</dbReference>
<dbReference type="GO" id="GO:0032993">
    <property type="term" value="C:protein-DNA complex"/>
    <property type="evidence" value="ECO:0007669"/>
    <property type="project" value="TreeGrafter"/>
</dbReference>
<keyword evidence="3" id="KW-0238">DNA-binding</keyword>
<evidence type="ECO:0000256" key="1">
    <source>
        <dbReference type="ARBA" id="ARBA00009437"/>
    </source>
</evidence>
<evidence type="ECO:0000313" key="5">
    <source>
        <dbReference type="EMBL" id="AUN32579.1"/>
    </source>
</evidence>
<evidence type="ECO:0000256" key="2">
    <source>
        <dbReference type="ARBA" id="ARBA00023015"/>
    </source>
</evidence>